<dbReference type="InterPro" id="IPR036771">
    <property type="entry name" value="ATPsynth_dsu/esu_N"/>
</dbReference>
<evidence type="ECO:0000313" key="12">
    <source>
        <dbReference type="EMBL" id="QCW07698.1"/>
    </source>
</evidence>
<dbReference type="AlphaFoldDB" id="A0A4Y5MX89"/>
<evidence type="ECO:0000256" key="6">
    <source>
        <dbReference type="ARBA" id="ARBA00023065"/>
    </source>
</evidence>
<reference evidence="12" key="1">
    <citation type="journal article" date="2019" name="Plant Mol. Biol.">
        <title>Caught in action: fine-scale plastome evolution in the parasitic plants of Cuscuta section Ceratophorae (Convolvulaceae).</title>
        <authorList>
            <person name="Banerjee A."/>
            <person name="Stefanovic S."/>
        </authorList>
    </citation>
    <scope>NUCLEOTIDE SEQUENCE</scope>
</reference>
<dbReference type="GeneID" id="40512706"/>
<comment type="subcellular location">
    <subcellularLocation>
        <location evidence="1">Membrane</location>
        <topology evidence="1">Peripheral membrane protein</topology>
    </subcellularLocation>
</comment>
<dbReference type="PANTHER" id="PTHR13822">
    <property type="entry name" value="ATP SYNTHASE DELTA/EPSILON CHAIN"/>
    <property type="match status" value="1"/>
</dbReference>
<geneLocation type="plastid" evidence="12"/>
<dbReference type="GO" id="GO:0045259">
    <property type="term" value="C:proton-transporting ATP synthase complex"/>
    <property type="evidence" value="ECO:0007669"/>
    <property type="project" value="UniProtKB-KW"/>
</dbReference>
<dbReference type="RefSeq" id="YP_009663750.1">
    <property type="nucleotide sequence ID" value="NC_042948.1"/>
</dbReference>
<dbReference type="Gene3D" id="2.60.15.10">
    <property type="entry name" value="F0F1 ATP synthase delta/epsilon subunit, N-terminal"/>
    <property type="match status" value="1"/>
</dbReference>
<evidence type="ECO:0000256" key="4">
    <source>
        <dbReference type="ARBA" id="ARBA00022640"/>
    </source>
</evidence>
<gene>
    <name evidence="12" type="primary">atpE</name>
</gene>
<dbReference type="NCBIfam" id="TIGR01216">
    <property type="entry name" value="ATP_synt_epsi"/>
    <property type="match status" value="1"/>
</dbReference>
<keyword evidence="4 12" id="KW-0934">Plastid</keyword>
<dbReference type="InterPro" id="IPR001469">
    <property type="entry name" value="ATP_synth_F1_dsu/esu"/>
</dbReference>
<comment type="similarity">
    <text evidence="2">Belongs to the ATPase epsilon chain family.</text>
</comment>
<keyword evidence="9" id="KW-0139">CF(1)</keyword>
<protein>
    <submittedName>
        <fullName evidence="12">ATP synthase CF1 epsilon subunit</fullName>
    </submittedName>
</protein>
<keyword evidence="10" id="KW-0066">ATP synthesis</keyword>
<dbReference type="GO" id="GO:0046933">
    <property type="term" value="F:proton-transporting ATP synthase activity, rotational mechanism"/>
    <property type="evidence" value="ECO:0007669"/>
    <property type="project" value="InterPro"/>
</dbReference>
<evidence type="ECO:0000259" key="11">
    <source>
        <dbReference type="Pfam" id="PF02823"/>
    </source>
</evidence>
<accession>A0A4Y5MX89</accession>
<keyword evidence="8" id="KW-0472">Membrane</keyword>
<dbReference type="CDD" id="cd12152">
    <property type="entry name" value="F1-ATPase_delta"/>
    <property type="match status" value="1"/>
</dbReference>
<feature type="domain" description="ATP synthase F1 complex delta/epsilon subunit N-terminal" evidence="11">
    <location>
        <begin position="4"/>
        <end position="82"/>
    </location>
</feature>
<evidence type="ECO:0000256" key="5">
    <source>
        <dbReference type="ARBA" id="ARBA00022781"/>
    </source>
</evidence>
<evidence type="ECO:0000256" key="10">
    <source>
        <dbReference type="ARBA" id="ARBA00023310"/>
    </source>
</evidence>
<organism evidence="12">
    <name type="scientific">Cuscuta erosa</name>
    <dbReference type="NCBI Taxonomy" id="437626"/>
    <lineage>
        <taxon>Eukaryota</taxon>
        <taxon>Viridiplantae</taxon>
        <taxon>Streptophyta</taxon>
        <taxon>Embryophyta</taxon>
        <taxon>Tracheophyta</taxon>
        <taxon>Spermatophyta</taxon>
        <taxon>Magnoliopsida</taxon>
        <taxon>eudicotyledons</taxon>
        <taxon>Gunneridae</taxon>
        <taxon>Pentapetalae</taxon>
        <taxon>asterids</taxon>
        <taxon>lamiids</taxon>
        <taxon>Solanales</taxon>
        <taxon>Convolvulaceae</taxon>
        <taxon>Cuscuteae</taxon>
        <taxon>Cuscuta</taxon>
        <taxon>Cuscuta subgen. Grammica</taxon>
        <taxon>Cuscuta sect. Ceratophorae</taxon>
    </lineage>
</organism>
<evidence type="ECO:0000256" key="8">
    <source>
        <dbReference type="ARBA" id="ARBA00023136"/>
    </source>
</evidence>
<evidence type="ECO:0000256" key="9">
    <source>
        <dbReference type="ARBA" id="ARBA00023196"/>
    </source>
</evidence>
<dbReference type="FunFam" id="2.60.15.10:FF:000002">
    <property type="entry name" value="ATP synthase epsilon chain, chloroplastic"/>
    <property type="match status" value="1"/>
</dbReference>
<evidence type="ECO:0000256" key="1">
    <source>
        <dbReference type="ARBA" id="ARBA00004170"/>
    </source>
</evidence>
<dbReference type="PANTHER" id="PTHR13822:SF10">
    <property type="entry name" value="ATP SYNTHASE EPSILON CHAIN, CHLOROPLASTIC"/>
    <property type="match status" value="1"/>
</dbReference>
<evidence type="ECO:0000256" key="3">
    <source>
        <dbReference type="ARBA" id="ARBA00022448"/>
    </source>
</evidence>
<keyword evidence="6" id="KW-0406">Ion transport</keyword>
<evidence type="ECO:0000256" key="2">
    <source>
        <dbReference type="ARBA" id="ARBA00005712"/>
    </source>
</evidence>
<dbReference type="HAMAP" id="MF_00530">
    <property type="entry name" value="ATP_synth_epsil_bac"/>
    <property type="match status" value="1"/>
</dbReference>
<dbReference type="EMBL" id="MK881073">
    <property type="protein sequence ID" value="QCW07698.1"/>
    <property type="molecule type" value="Genomic_DNA"/>
</dbReference>
<evidence type="ECO:0000256" key="7">
    <source>
        <dbReference type="ARBA" id="ARBA00023078"/>
    </source>
</evidence>
<dbReference type="SUPFAM" id="SSF51344">
    <property type="entry name" value="Epsilon subunit of F1F0-ATP synthase N-terminal domain"/>
    <property type="match status" value="1"/>
</dbReference>
<name>A0A4Y5MX89_9ASTE</name>
<proteinExistence type="inferred from homology"/>
<keyword evidence="5" id="KW-0375">Hydrogen ion transport</keyword>
<keyword evidence="3" id="KW-0813">Transport</keyword>
<dbReference type="Pfam" id="PF02823">
    <property type="entry name" value="ATP-synt_DE_N"/>
    <property type="match status" value="1"/>
</dbReference>
<sequence length="108" mass="12106">MTLLKLYVLTPNQIVWDSEVEQIILSTNNGQIGILPNHIPIVTALDIGILKIHLNGQWLSIVLMGGVARIAKNTITIFVNDAKRSSEISRQKDQETIEIAETNFRKVE</sequence>
<dbReference type="InterPro" id="IPR020546">
    <property type="entry name" value="ATP_synth_F1_dsu/esu_N"/>
</dbReference>
<keyword evidence="7" id="KW-0793">Thylakoid</keyword>